<accession>A0AAJ0DF54</accession>
<reference evidence="2" key="1">
    <citation type="submission" date="2023-04" db="EMBL/GenBank/DDBJ databases">
        <title>Black Yeasts Isolated from many extreme environments.</title>
        <authorList>
            <person name="Coleine C."/>
            <person name="Stajich J.E."/>
            <person name="Selbmann L."/>
        </authorList>
    </citation>
    <scope>NUCLEOTIDE SEQUENCE</scope>
    <source>
        <strain evidence="2">CCFEE 5312</strain>
    </source>
</reference>
<dbReference type="AlphaFoldDB" id="A0AAJ0DF54"/>
<evidence type="ECO:0000313" key="2">
    <source>
        <dbReference type="EMBL" id="KAK3052894.1"/>
    </source>
</evidence>
<feature type="compositionally biased region" description="Polar residues" evidence="1">
    <location>
        <begin position="68"/>
        <end position="82"/>
    </location>
</feature>
<feature type="region of interest" description="Disordered" evidence="1">
    <location>
        <begin position="109"/>
        <end position="174"/>
    </location>
</feature>
<evidence type="ECO:0000313" key="3">
    <source>
        <dbReference type="Proteomes" id="UP001271007"/>
    </source>
</evidence>
<keyword evidence="3" id="KW-1185">Reference proteome</keyword>
<proteinExistence type="predicted"/>
<gene>
    <name evidence="2" type="ORF">LTR09_005958</name>
</gene>
<protein>
    <submittedName>
        <fullName evidence="2">Uncharacterized protein</fullName>
    </submittedName>
</protein>
<feature type="compositionally biased region" description="Basic and acidic residues" evidence="1">
    <location>
        <begin position="117"/>
        <end position="127"/>
    </location>
</feature>
<dbReference type="EMBL" id="JAWDJX010000018">
    <property type="protein sequence ID" value="KAK3052894.1"/>
    <property type="molecule type" value="Genomic_DNA"/>
</dbReference>
<comment type="caution">
    <text evidence="2">The sequence shown here is derived from an EMBL/GenBank/DDBJ whole genome shotgun (WGS) entry which is preliminary data.</text>
</comment>
<name>A0AAJ0DF54_9PEZI</name>
<feature type="region of interest" description="Disordered" evidence="1">
    <location>
        <begin position="1"/>
        <end position="82"/>
    </location>
</feature>
<organism evidence="2 3">
    <name type="scientific">Extremus antarcticus</name>
    <dbReference type="NCBI Taxonomy" id="702011"/>
    <lineage>
        <taxon>Eukaryota</taxon>
        <taxon>Fungi</taxon>
        <taxon>Dikarya</taxon>
        <taxon>Ascomycota</taxon>
        <taxon>Pezizomycotina</taxon>
        <taxon>Dothideomycetes</taxon>
        <taxon>Dothideomycetidae</taxon>
        <taxon>Mycosphaerellales</taxon>
        <taxon>Extremaceae</taxon>
        <taxon>Extremus</taxon>
    </lineage>
</organism>
<feature type="compositionally biased region" description="Polar residues" evidence="1">
    <location>
        <begin position="31"/>
        <end position="44"/>
    </location>
</feature>
<evidence type="ECO:0000256" key="1">
    <source>
        <dbReference type="SAM" id="MobiDB-lite"/>
    </source>
</evidence>
<sequence length="174" mass="19305">MKTLLASPKKLLTKTRKPLPRHENREEEVTEQSYTITEPSSSESDIVRSPGVQEPAPPGLPAHRNVICPTSAQDQGSTTSLVPESIRKADIEKERLSAIARTRGITLQQLESQPPNHRTDFRPREGGPKGGWRKCQGERNWSIKPGTKATFPVSPGDIQPFEGGQSWCYPGKRN</sequence>
<dbReference type="Proteomes" id="UP001271007">
    <property type="component" value="Unassembled WGS sequence"/>
</dbReference>